<dbReference type="EMBL" id="CAJNDS010000275">
    <property type="protein sequence ID" value="CAE7037291.1"/>
    <property type="molecule type" value="Genomic_DNA"/>
</dbReference>
<evidence type="ECO:0000313" key="2">
    <source>
        <dbReference type="EMBL" id="CAE7037291.1"/>
    </source>
</evidence>
<feature type="compositionally biased region" description="Polar residues" evidence="1">
    <location>
        <begin position="308"/>
        <end position="321"/>
    </location>
</feature>
<keyword evidence="3" id="KW-1185">Reference proteome</keyword>
<feature type="region of interest" description="Disordered" evidence="1">
    <location>
        <begin position="282"/>
        <end position="321"/>
    </location>
</feature>
<evidence type="ECO:0000256" key="1">
    <source>
        <dbReference type="SAM" id="MobiDB-lite"/>
    </source>
</evidence>
<dbReference type="Proteomes" id="UP000604046">
    <property type="component" value="Unassembled WGS sequence"/>
</dbReference>
<evidence type="ECO:0000313" key="3">
    <source>
        <dbReference type="Proteomes" id="UP000604046"/>
    </source>
</evidence>
<feature type="compositionally biased region" description="Basic residues" evidence="1">
    <location>
        <begin position="297"/>
        <end position="307"/>
    </location>
</feature>
<name>A0A812ILJ2_9DINO</name>
<organism evidence="2 3">
    <name type="scientific">Symbiodinium natans</name>
    <dbReference type="NCBI Taxonomy" id="878477"/>
    <lineage>
        <taxon>Eukaryota</taxon>
        <taxon>Sar</taxon>
        <taxon>Alveolata</taxon>
        <taxon>Dinophyceae</taxon>
        <taxon>Suessiales</taxon>
        <taxon>Symbiodiniaceae</taxon>
        <taxon>Symbiodinium</taxon>
    </lineage>
</organism>
<protein>
    <submittedName>
        <fullName evidence="2">Uncharacterized protein</fullName>
    </submittedName>
</protein>
<reference evidence="2" key="1">
    <citation type="submission" date="2021-02" db="EMBL/GenBank/DDBJ databases">
        <authorList>
            <person name="Dougan E. K."/>
            <person name="Rhodes N."/>
            <person name="Thang M."/>
            <person name="Chan C."/>
        </authorList>
    </citation>
    <scope>NUCLEOTIDE SEQUENCE</scope>
</reference>
<accession>A0A812ILJ2</accession>
<sequence>MGALFPLVGAMKLMQESNSTILEAVNVSLATDATEIQEGVKSALIARSRSFAHEGDTSRDQSLDAVVSAKIFHDIADGVVSAADTLASAGLTVGTAAANAAMVVGKHVIKAADLKLPMLDWSIRQAADQIGSTAVGVGFDLASAGEFVADASADLAGAALEQAKQAAKAGEKVAGEMGRAIAEKAAALGSDIEKLGPLAAGLAAEAWSHIKDFVLCVAQKTNLLCRLLIGNTCDCSAGSRVEVGSSSLTVKCVFRKGGELSMGYGTEAKSGELFGKKKKDGRLTMPGRTFSQPNKPKGQHLRKRRALKSQTSRAPSGSCETSLDMGLDATVQSELALETVVNTNGNTQATISGLIRASITGLVKAQGSCALTAEKRFPKLPKKKVVCVKAFCIMFMLQFVAELEMNGILTGTVEVGAYVDFDIAGTVTVDKSGNANVNFKSPSIHHQDGFAIGASAFASIRVGAGPLITVFPMPGVPINFNPMFHAEVRAQGTLKFGSGISLLQDNKTLLEDSHQVVIASNQSSTQATTLEMCGAAAVNIYADTDITAFALPLAFRVMFSTDWIMKAITQAILEGKLALLDMMTAGVLSCVPGSAVAKNFVTEVASKATSAVTSMIPSLSLDFGFDVSQLMLQKMYCVEVYKTPGFDSAPCAAELGCKHAGRLPSGSLESGVDIVPVQETVQKTAAAPACHDLPMGDHFIQLGNWRLAAMDANHFSLSHVDGKTMQIWRNDGHLFPGPHTTWGSWHRPIGEPKGISFGFQFIQIGNFRLGAADDEHLSVSHVSGKTIEIFKFDGYLDSNRHDYGTYDRREGPPAAISFGDRFLQLGKFRLGDVDGVHFIITHPTHRIGIQVYSPEGLWPHTGTHFTHLIEHRKPADWTCKDIGEMVFGPCKPHAARWGDRFIQLGDWRLAAIDENHFSISHRSGKSAQIFRSDGTLHPGPRWDWGSWDRPIGFPGGIAFGDRFIQLGNWRVAAVHDHVLSISAKGGKTAQIFGHIATGWLKYDWTSKAGPMDDFSAWALPTGTPAGVTFGDRFLQLGNFRIGADGVYNHLILAHGAHTLQYYTSAGSVRTENWYGSHISHRYPQWHCGDIQTVIGACPGIIAGQDFLQLGDWRLGAMDNNHFSIAHISGGVSQIYYAPEGKALAGWKTSTWGAWGRETKKTNLIIGDRFIQFGQFRVGEVDATHFSVSHSNGYTMQIFRSDGTLHPGPRRDFGLWGRDASTPSGVTFGDRFVQIGHFRIGDIDSSHLSVAHVDGQTVQIFHKDSWTNHGPGRTDWTTFGRSLSQCRIM</sequence>
<gene>
    <name evidence="2" type="ORF">SNAT2548_LOCUS4474</name>
</gene>
<comment type="caution">
    <text evidence="2">The sequence shown here is derived from an EMBL/GenBank/DDBJ whole genome shotgun (WGS) entry which is preliminary data.</text>
</comment>
<proteinExistence type="predicted"/>